<feature type="compositionally biased region" description="Basic and acidic residues" evidence="1">
    <location>
        <begin position="1340"/>
        <end position="1352"/>
    </location>
</feature>
<comment type="caution">
    <text evidence="2">The sequence shown here is derived from an EMBL/GenBank/DDBJ whole genome shotgun (WGS) entry which is preliminary data.</text>
</comment>
<feature type="region of interest" description="Disordered" evidence="1">
    <location>
        <begin position="1509"/>
        <end position="1561"/>
    </location>
</feature>
<name>A0A5N4DTD3_CAMDR</name>
<reference evidence="2 3" key="1">
    <citation type="journal article" date="2019" name="Mol. Ecol. Resour.">
        <title>Improving Illumina assemblies with Hi-C and long reads: an example with the North African dromedary.</title>
        <authorList>
            <person name="Elbers J.P."/>
            <person name="Rogers M.F."/>
            <person name="Perelman P.L."/>
            <person name="Proskuryakova A.A."/>
            <person name="Serdyukova N.A."/>
            <person name="Johnson W.E."/>
            <person name="Horin P."/>
            <person name="Corander J."/>
            <person name="Murphy D."/>
            <person name="Burger P.A."/>
        </authorList>
    </citation>
    <scope>NUCLEOTIDE SEQUENCE [LARGE SCALE GENOMIC DNA]</scope>
    <source>
        <strain evidence="2">Drom800</strain>
        <tissue evidence="2">Blood</tissue>
    </source>
</reference>
<feature type="compositionally biased region" description="Polar residues" evidence="1">
    <location>
        <begin position="1509"/>
        <end position="1522"/>
    </location>
</feature>
<evidence type="ECO:0000313" key="2">
    <source>
        <dbReference type="EMBL" id="KAB1274230.1"/>
    </source>
</evidence>
<feature type="region of interest" description="Disordered" evidence="1">
    <location>
        <begin position="454"/>
        <end position="485"/>
    </location>
</feature>
<keyword evidence="3" id="KW-1185">Reference proteome</keyword>
<evidence type="ECO:0000313" key="3">
    <source>
        <dbReference type="Proteomes" id="UP000299084"/>
    </source>
</evidence>
<feature type="region of interest" description="Disordered" evidence="1">
    <location>
        <begin position="1384"/>
        <end position="1423"/>
    </location>
</feature>
<feature type="compositionally biased region" description="Low complexity" evidence="1">
    <location>
        <begin position="1407"/>
        <end position="1416"/>
    </location>
</feature>
<proteinExistence type="predicted"/>
<feature type="region of interest" description="Disordered" evidence="1">
    <location>
        <begin position="1007"/>
        <end position="1028"/>
    </location>
</feature>
<dbReference type="EMBL" id="JWIN03000009">
    <property type="protein sequence ID" value="KAB1274230.1"/>
    <property type="molecule type" value="Genomic_DNA"/>
</dbReference>
<feature type="region of interest" description="Disordered" evidence="1">
    <location>
        <begin position="1608"/>
        <end position="1637"/>
    </location>
</feature>
<protein>
    <submittedName>
        <fullName evidence="2">Protein FAM71E2</fullName>
    </submittedName>
</protein>
<accession>A0A5N4DTD3</accession>
<evidence type="ECO:0000256" key="1">
    <source>
        <dbReference type="SAM" id="MobiDB-lite"/>
    </source>
</evidence>
<feature type="compositionally biased region" description="Basic and acidic residues" evidence="1">
    <location>
        <begin position="1614"/>
        <end position="1636"/>
    </location>
</feature>
<feature type="region of interest" description="Disordered" evidence="1">
    <location>
        <begin position="1266"/>
        <end position="1362"/>
    </location>
</feature>
<feature type="compositionally biased region" description="Basic and acidic residues" evidence="1">
    <location>
        <begin position="1279"/>
        <end position="1295"/>
    </location>
</feature>
<gene>
    <name evidence="2" type="ORF">Cadr_000012243</name>
</gene>
<dbReference type="Proteomes" id="UP000299084">
    <property type="component" value="Unassembled WGS sequence"/>
</dbReference>
<sequence>MTPQWPQDSGWRPRQLLRYPLRLLGDPSRVFEMGSWRRVTRVSPPTSLRAEGGSLGGVFIFGLLVARLGRGGTFKAPSGPGHLLHLGPWTHYLCSPSPRPPTWLFPAHRWCLFQPDTLVGAEGSTDQSWVQGVLGASNDHQLGKGSLPQRRAWLPLRGFLDGQLLGLDPLLLRACPQRLPPSSCGPCLPTCPCPQAIHRLSSDSFSVVVKGSPGMSSESSSPPRPSPGCHPHTSSGFLQAAFSQAHPLMTSTGNMPALAGPSVVRAFWDGVGRNRDFLFGAGGDTAFRGIARACGTFRGGAGTIHEGLPRWGGGHGPCGAFRDGPGMARASGEQRGELQLSWMEQAQLDFLEVAGTAGAFWEGGGHSFCTESGVLASSLYLGKEGWGAGRCNRREVDRCGLRVHQVFPCPAATGTYPCDHRSPASAFRLGLNKPARHVAASELEHPVGGWRGREGWSVPKRCPDPGPSPLLPRTRGPDPQPLPQTAVQAHQPLLPQIQLPWKGTPCGWLCWNDAEKSPNGCSWASLGGGESSLSPGEGLWNFRWSRNAFLDPETAFSPTQRSPATPFGLSQHHSNTANHMESLPRQLYTGAGANLDLREEGLVCLDCRLREGLRGEGAGPWVWASLWALTILPCPSIHLQGALILTATCLAGLLRPLHAVSRWTALNALAGLLPHLVHLLLCRTTHPTDYTSLPPSPPSPGTMRKPGLQTLYRSCGHHPPRRPQLLHSSLTRPRKSSCACSIQESCNSPRCSPEGPGHTWPISEGPAWTCIPHRAPPPLMDLFPTRPHGAGPTSEGPTCTCYSPEGCEISVPTNPIPEGSDLTCPAPDDTGACQRWHVARGKKQPEESQSWCADGTQETDVVEMRTQKTSRDCPSLPPRRSRRKRHLCGHARLSDPGGGAQKKWVKTQELAIEEAPQGQARPFSVEGSPCQLMIIAGSKTPLEPSSGQSTLGSPLSRCLPCQQWAALPSAPTKCPLEETPAVGREQPLLGAWVKGNTGLQAEVEGTCVQGPRGPLKVPPRPKRATSSPKMIRLQDSLPLPAMRWEEIPGSPVSMTPSQKRRLGSPSSLRGYLRSWRGANQSPVATAGSSLEILLPTLLEIESMKDTASKVYIWGIVFPFRRRQCKGPEEGGCMMCWIRGTPGVPEWELHITWDLQAILSTLGLTLSEPEGFEQNGWNDLFREVAGEGVTLGEWWEGTAMTQAQDDGGLEKRGGDGGVENNTGKAQVKEAVHAVGIREKIKNSVLDILILRCLVGCGVGREHMMSVGGDGDQGVQGTRTSQRERGRTRLGHPEHQVKKPSSMLRLGEGRQGETGPLDLSVRKPEWGRLKGAQKSGITLMLRRQEERKPRRDNGGDPDSSRPSPAFFLQQAQFPVASVADAGHSTSVAKCPEKPSWPGSPCTPRPPSSDPTLALSSSSQAPRSRVLNSRAGHVSLSGSDQNYLYLYIWGGGGRGGGEPAGRALGWRRDLGGPHRPGACPNVPCTQPLPLAGSGVPANPAEGSCFSWAGTLTQKTRAPGRSTNSADPGKMGGNRDWIRGDGQNLDAGQSEGAPENPQSPLPPSRSCQPCGCWMLIARCPQGEMAGHPSTHASPTKPDPNCYQNFLGKTLRAKLGGGVRDDGRRGEGPGPRREDGDRWGREGVAYPLGAGPCLKGAGSILGRAGRLSGGRVPSWRGGVRGG</sequence>
<feature type="region of interest" description="Disordered" evidence="1">
    <location>
        <begin position="208"/>
        <end position="233"/>
    </location>
</feature>
<organism evidence="2 3">
    <name type="scientific">Camelus dromedarius</name>
    <name type="common">Dromedary</name>
    <name type="synonym">Arabian camel</name>
    <dbReference type="NCBI Taxonomy" id="9838"/>
    <lineage>
        <taxon>Eukaryota</taxon>
        <taxon>Metazoa</taxon>
        <taxon>Chordata</taxon>
        <taxon>Craniata</taxon>
        <taxon>Vertebrata</taxon>
        <taxon>Euteleostomi</taxon>
        <taxon>Mammalia</taxon>
        <taxon>Eutheria</taxon>
        <taxon>Laurasiatheria</taxon>
        <taxon>Artiodactyla</taxon>
        <taxon>Tylopoda</taxon>
        <taxon>Camelidae</taxon>
        <taxon>Camelus</taxon>
    </lineage>
</organism>
<feature type="compositionally biased region" description="Low complexity" evidence="1">
    <location>
        <begin position="211"/>
        <end position="221"/>
    </location>
</feature>